<dbReference type="KEGG" id="apln:108733121"/>
<evidence type="ECO:0000256" key="2">
    <source>
        <dbReference type="SAM" id="Phobius"/>
    </source>
</evidence>
<keyword evidence="2" id="KW-1133">Transmembrane helix</keyword>
<keyword evidence="2" id="KW-0812">Transmembrane</keyword>
<feature type="region of interest" description="Disordered" evidence="1">
    <location>
        <begin position="107"/>
        <end position="158"/>
    </location>
</feature>
<feature type="compositionally biased region" description="Basic and acidic residues" evidence="1">
    <location>
        <begin position="135"/>
        <end position="145"/>
    </location>
</feature>
<accession>A0A7F5RLQ3</accession>
<dbReference type="AlphaFoldDB" id="A0A7F5RLQ3"/>
<dbReference type="GeneID" id="108733121"/>
<keyword evidence="3" id="KW-1185">Reference proteome</keyword>
<keyword evidence="2" id="KW-0472">Membrane</keyword>
<feature type="transmembrane region" description="Helical" evidence="2">
    <location>
        <begin position="29"/>
        <end position="48"/>
    </location>
</feature>
<sequence>MVSVNVKIVGKSQEELNALREERKRTGRLVASGAALFIILLGVYQALAGETPQYAALFLPAIIMFSYVGWVLYTSKNQRNVLIPITSPEGQELEEVILDSESVTKSNTNLLQVKPPSPPPPPASAATSEQLKNNRKVEKRKEFQPRTHKTFHRTYSIA</sequence>
<evidence type="ECO:0000256" key="1">
    <source>
        <dbReference type="SAM" id="MobiDB-lite"/>
    </source>
</evidence>
<evidence type="ECO:0000313" key="3">
    <source>
        <dbReference type="Proteomes" id="UP000192223"/>
    </source>
</evidence>
<proteinExistence type="predicted"/>
<dbReference type="RefSeq" id="XP_025836947.1">
    <property type="nucleotide sequence ID" value="XM_025981162.1"/>
</dbReference>
<protein>
    <submittedName>
        <fullName evidence="4">Uncharacterized protein LOC108733121</fullName>
    </submittedName>
</protein>
<organism evidence="3 4">
    <name type="scientific">Agrilus planipennis</name>
    <name type="common">Emerald ash borer</name>
    <name type="synonym">Agrilus marcopoli</name>
    <dbReference type="NCBI Taxonomy" id="224129"/>
    <lineage>
        <taxon>Eukaryota</taxon>
        <taxon>Metazoa</taxon>
        <taxon>Ecdysozoa</taxon>
        <taxon>Arthropoda</taxon>
        <taxon>Hexapoda</taxon>
        <taxon>Insecta</taxon>
        <taxon>Pterygota</taxon>
        <taxon>Neoptera</taxon>
        <taxon>Endopterygota</taxon>
        <taxon>Coleoptera</taxon>
        <taxon>Polyphaga</taxon>
        <taxon>Elateriformia</taxon>
        <taxon>Buprestoidea</taxon>
        <taxon>Buprestidae</taxon>
        <taxon>Agrilinae</taxon>
        <taxon>Agrilus</taxon>
    </lineage>
</organism>
<evidence type="ECO:0000313" key="4">
    <source>
        <dbReference type="RefSeq" id="XP_025836947.1"/>
    </source>
</evidence>
<dbReference type="InParanoid" id="A0A7F5RLQ3"/>
<dbReference type="Proteomes" id="UP000192223">
    <property type="component" value="Unplaced"/>
</dbReference>
<feature type="transmembrane region" description="Helical" evidence="2">
    <location>
        <begin position="54"/>
        <end position="73"/>
    </location>
</feature>
<name>A0A7F5RLQ3_AGRPL</name>
<dbReference type="OrthoDB" id="6737830at2759"/>
<reference evidence="4" key="1">
    <citation type="submission" date="2025-08" db="UniProtKB">
        <authorList>
            <consortium name="RefSeq"/>
        </authorList>
    </citation>
    <scope>IDENTIFICATION</scope>
    <source>
        <tissue evidence="4">Entire body</tissue>
    </source>
</reference>
<gene>
    <name evidence="4" type="primary">LOC108733121</name>
</gene>